<dbReference type="GO" id="GO:0008236">
    <property type="term" value="F:serine-type peptidase activity"/>
    <property type="evidence" value="ECO:0007669"/>
    <property type="project" value="InterPro"/>
</dbReference>
<sequence>MFALALLQTALQLPNMSATIQADFSGASTWRVSVSNNWDVLGPFPIHAREQHFLSPSFPLNLSQSIDFEAKWPSAYADNGVVGWTQASSDGNGNVAVSFPEIRWTSLRATEGWAALQHHSVLRTSITVSPPQHGIESASTPRLLVSLAQGSFFTLRPTSNLDGSIPRWYTGNVYGMDAAPAQSIDFPVAPSVSGPTTYDVFVSGDYELRLFGDPAARNSEVPELQVSLQVEISEPEHRLILQGSHNVIPDFVDGWAFGRALGVGLRSSEGWWTVTNISVAPEFASALEFKLLHETRLAPTQTRIVPLHLTQNGPIVSEILELLITATSGDSSIEISVKLPVRQYDLWQQDTYSPLHATFFYATSMPTAFLVKPPASENGDKIFPPILAFHGAGVDVINMPFWVEAVPRQKNSWVIAPAGRTAWGLDWHGPSTKEAWGAVDALHDILEARSAWHPWRTEKNTRVLLIGHSNGGQGTWYAAGRFPDKIIGAIPAAGYIKSQSYVPLVQSRSAHFVDPALRAILETSLTPDDNDLFLSNLVDTTILAIHGGDDENVPVWHTRDLVGVLKAWRPDANVTYQEDKGKPHWYPDTIFDNDSVQRFLDSTLEQSFVSELNDIKSFTLTVAIPSDSGSLHGFHIDSLLIPGRLGRLTVEVNEGKVFVKTINIKAFSIAHEPDVLLAGKASIVVDGQDFDVTALRTQSAKHLLRKESQWEVVSRAAFSSTGRLLNILSSSTPIAIVIPDEPTVSENLAARRLAHDLDLYHKLDAYILHASEATSNDSNFSEGHLIVLGGKSNAFGAALLKTEKTAFSLHKEQLKLRGQAIDKQAAALFLHPHPANSSSLVLFMYSDSETGLERASRLFPIRTGITVPDWVIVGNEADVKGAGGVIGAGVWGHEWAWNEAVSSF</sequence>
<protein>
    <recommendedName>
        <fullName evidence="3">Peptidase S9 prolyl oligopeptidase catalytic domain-containing protein</fullName>
    </recommendedName>
</protein>
<feature type="chain" id="PRO_5020223721" description="Peptidase S9 prolyl oligopeptidase catalytic domain-containing protein" evidence="2">
    <location>
        <begin position="19"/>
        <end position="904"/>
    </location>
</feature>
<dbReference type="InterPro" id="IPR001375">
    <property type="entry name" value="Peptidase_S9_cat"/>
</dbReference>
<name>A0A4R0RIM0_9APHY</name>
<dbReference type="Proteomes" id="UP000292702">
    <property type="component" value="Unassembled WGS sequence"/>
</dbReference>
<dbReference type="InterPro" id="IPR050955">
    <property type="entry name" value="Plant_Biomass_Hydrol_Est"/>
</dbReference>
<evidence type="ECO:0000313" key="4">
    <source>
        <dbReference type="EMBL" id="TCD68231.1"/>
    </source>
</evidence>
<feature type="domain" description="Peptidase S9 prolyl oligopeptidase catalytic" evidence="3">
    <location>
        <begin position="416"/>
        <end position="600"/>
    </location>
</feature>
<dbReference type="InterPro" id="IPR029058">
    <property type="entry name" value="AB_hydrolase_fold"/>
</dbReference>
<comment type="caution">
    <text evidence="4">The sequence shown here is derived from an EMBL/GenBank/DDBJ whole genome shotgun (WGS) entry which is preliminary data.</text>
</comment>
<dbReference type="PANTHER" id="PTHR43037:SF4">
    <property type="entry name" value="PEPTIDASE S9 PROLYL OLIGOPEPTIDASE CATALYTIC DOMAIN-CONTAINING PROTEIN"/>
    <property type="match status" value="1"/>
</dbReference>
<evidence type="ECO:0000256" key="2">
    <source>
        <dbReference type="SAM" id="SignalP"/>
    </source>
</evidence>
<accession>A0A4R0RIM0</accession>
<gene>
    <name evidence="4" type="ORF">EIP91_011300</name>
</gene>
<proteinExistence type="predicted"/>
<dbReference type="SUPFAM" id="SSF53474">
    <property type="entry name" value="alpha/beta-Hydrolases"/>
    <property type="match status" value="1"/>
</dbReference>
<evidence type="ECO:0000259" key="3">
    <source>
        <dbReference type="Pfam" id="PF00326"/>
    </source>
</evidence>
<dbReference type="Pfam" id="PF00326">
    <property type="entry name" value="Peptidase_S9"/>
    <property type="match status" value="1"/>
</dbReference>
<organism evidence="4 5">
    <name type="scientific">Steccherinum ochraceum</name>
    <dbReference type="NCBI Taxonomy" id="92696"/>
    <lineage>
        <taxon>Eukaryota</taxon>
        <taxon>Fungi</taxon>
        <taxon>Dikarya</taxon>
        <taxon>Basidiomycota</taxon>
        <taxon>Agaricomycotina</taxon>
        <taxon>Agaricomycetes</taxon>
        <taxon>Polyporales</taxon>
        <taxon>Steccherinaceae</taxon>
        <taxon>Steccherinum</taxon>
    </lineage>
</organism>
<feature type="signal peptide" evidence="2">
    <location>
        <begin position="1"/>
        <end position="18"/>
    </location>
</feature>
<evidence type="ECO:0000256" key="1">
    <source>
        <dbReference type="ARBA" id="ARBA00022729"/>
    </source>
</evidence>
<evidence type="ECO:0000313" key="5">
    <source>
        <dbReference type="Proteomes" id="UP000292702"/>
    </source>
</evidence>
<dbReference type="GO" id="GO:0006508">
    <property type="term" value="P:proteolysis"/>
    <property type="evidence" value="ECO:0007669"/>
    <property type="project" value="InterPro"/>
</dbReference>
<keyword evidence="1 2" id="KW-0732">Signal</keyword>
<dbReference type="OrthoDB" id="449091at2759"/>
<dbReference type="Gene3D" id="3.40.50.1820">
    <property type="entry name" value="alpha/beta hydrolase"/>
    <property type="match status" value="1"/>
</dbReference>
<dbReference type="STRING" id="92696.A0A4R0RIM0"/>
<reference evidence="4 5" key="1">
    <citation type="submission" date="2018-11" db="EMBL/GenBank/DDBJ databases">
        <title>Genome assembly of Steccherinum ochraceum LE-BIN_3174, the white-rot fungus of the Steccherinaceae family (The Residual Polyporoid clade, Polyporales, Basidiomycota).</title>
        <authorList>
            <person name="Fedorova T.V."/>
            <person name="Glazunova O.A."/>
            <person name="Landesman E.O."/>
            <person name="Moiseenko K.V."/>
            <person name="Psurtseva N.V."/>
            <person name="Savinova O.S."/>
            <person name="Shakhova N.V."/>
            <person name="Tyazhelova T.V."/>
            <person name="Vasina D.V."/>
        </authorList>
    </citation>
    <scope>NUCLEOTIDE SEQUENCE [LARGE SCALE GENOMIC DNA]</scope>
    <source>
        <strain evidence="4 5">LE-BIN_3174</strain>
    </source>
</reference>
<dbReference type="EMBL" id="RWJN01000072">
    <property type="protein sequence ID" value="TCD68231.1"/>
    <property type="molecule type" value="Genomic_DNA"/>
</dbReference>
<dbReference type="PANTHER" id="PTHR43037">
    <property type="entry name" value="UNNAMED PRODUCT-RELATED"/>
    <property type="match status" value="1"/>
</dbReference>
<keyword evidence="5" id="KW-1185">Reference proteome</keyword>
<dbReference type="AlphaFoldDB" id="A0A4R0RIM0"/>